<dbReference type="Gene3D" id="3.40.50.300">
    <property type="entry name" value="P-loop containing nucleotide triphosphate hydrolases"/>
    <property type="match status" value="1"/>
</dbReference>
<sequence length="381" mass="43393">MLLLGHHRKLWHSFLYINNSFNLFFTSINALHSTCHRSLCGKVLKISNKSQVYGISKKYLNTHFTTTCLQIFLQSSFSIIQQSLTSSNSLLKRKLLLCHSKPQLSTSTMSPSESPSKRCLLSAKSNLRQKNAQNSHPITICVEGNIGSGKTTLLNQLSARPDVEVLQEPVEKWRNVKGKNLLDLMYLDPLRWSHLFQSYVQLTMVQMHMKPCHAKVKIMERSIHSARYCFVENMFRTGRMSEPEYNVICEWYNTINCNLFLPVDLIVYLSASPTLAQERIIKRGRAEEANIPISYLSELHALHCYWLQNEDLPAPVLVLDAELTLEQMTARVEEHLEVLLQQRAEAEKSFEFSRSPAKKLSSPSASPAKLTVSLRPASASN</sequence>
<proteinExistence type="predicted"/>
<dbReference type="GO" id="GO:0019136">
    <property type="term" value="F:deoxynucleoside kinase activity"/>
    <property type="evidence" value="ECO:0007669"/>
    <property type="project" value="TreeGrafter"/>
</dbReference>
<dbReference type="RefSeq" id="XP_018008077.1">
    <property type="nucleotide sequence ID" value="XM_018152588.2"/>
</dbReference>
<feature type="domain" description="Deoxynucleoside kinase" evidence="2">
    <location>
        <begin position="140"/>
        <end position="328"/>
    </location>
</feature>
<dbReference type="AlphaFoldDB" id="A0A8B7N2K1"/>
<dbReference type="GeneID" id="108665785"/>
<feature type="compositionally biased region" description="Low complexity" evidence="1">
    <location>
        <begin position="358"/>
        <end position="370"/>
    </location>
</feature>
<evidence type="ECO:0000259" key="2">
    <source>
        <dbReference type="Pfam" id="PF01712"/>
    </source>
</evidence>
<organism evidence="3 4">
    <name type="scientific">Hyalella azteca</name>
    <name type="common">Amphipod</name>
    <dbReference type="NCBI Taxonomy" id="294128"/>
    <lineage>
        <taxon>Eukaryota</taxon>
        <taxon>Metazoa</taxon>
        <taxon>Ecdysozoa</taxon>
        <taxon>Arthropoda</taxon>
        <taxon>Crustacea</taxon>
        <taxon>Multicrustacea</taxon>
        <taxon>Malacostraca</taxon>
        <taxon>Eumalacostraca</taxon>
        <taxon>Peracarida</taxon>
        <taxon>Amphipoda</taxon>
        <taxon>Senticaudata</taxon>
        <taxon>Talitrida</taxon>
        <taxon>Talitroidea</taxon>
        <taxon>Hyalellidae</taxon>
        <taxon>Hyalella</taxon>
    </lineage>
</organism>
<name>A0A8B7N2K1_HYAAZ</name>
<protein>
    <submittedName>
        <fullName evidence="4">Deoxynucleoside kinase</fullName>
    </submittedName>
</protein>
<dbReference type="SUPFAM" id="SSF52540">
    <property type="entry name" value="P-loop containing nucleoside triphosphate hydrolases"/>
    <property type="match status" value="1"/>
</dbReference>
<dbReference type="Pfam" id="PF01712">
    <property type="entry name" value="dNK"/>
    <property type="match status" value="1"/>
</dbReference>
<dbReference type="GO" id="GO:0005739">
    <property type="term" value="C:mitochondrion"/>
    <property type="evidence" value="ECO:0007669"/>
    <property type="project" value="TreeGrafter"/>
</dbReference>
<keyword evidence="4" id="KW-0418">Kinase</keyword>
<dbReference type="CDD" id="cd01673">
    <property type="entry name" value="dNK"/>
    <property type="match status" value="1"/>
</dbReference>
<dbReference type="PANTHER" id="PTHR10513">
    <property type="entry name" value="DEOXYNUCLEOSIDE KINASE"/>
    <property type="match status" value="1"/>
</dbReference>
<gene>
    <name evidence="4" type="primary">LOC108665785</name>
</gene>
<evidence type="ECO:0000313" key="4">
    <source>
        <dbReference type="RefSeq" id="XP_018008077.1"/>
    </source>
</evidence>
<evidence type="ECO:0000313" key="3">
    <source>
        <dbReference type="Proteomes" id="UP000694843"/>
    </source>
</evidence>
<accession>A0A8B7N2K1</accession>
<dbReference type="Proteomes" id="UP000694843">
    <property type="component" value="Unplaced"/>
</dbReference>
<keyword evidence="4" id="KW-0808">Transferase</keyword>
<dbReference type="InterPro" id="IPR050566">
    <property type="entry name" value="Deoxyribonucleoside_kinase"/>
</dbReference>
<dbReference type="InterPro" id="IPR031314">
    <property type="entry name" value="DNK_dom"/>
</dbReference>
<evidence type="ECO:0000256" key="1">
    <source>
        <dbReference type="SAM" id="MobiDB-lite"/>
    </source>
</evidence>
<dbReference type="KEGG" id="hazt:108665785"/>
<keyword evidence="3" id="KW-1185">Reference proteome</keyword>
<feature type="region of interest" description="Disordered" evidence="1">
    <location>
        <begin position="350"/>
        <end position="381"/>
    </location>
</feature>
<dbReference type="PANTHER" id="PTHR10513:SF24">
    <property type="entry name" value="THYMIDINE KINASE 2, MITOCHONDRIAL"/>
    <property type="match status" value="1"/>
</dbReference>
<dbReference type="FunFam" id="3.40.50.300:FF:001571">
    <property type="entry name" value="Deoxynucleoside kinase"/>
    <property type="match status" value="1"/>
</dbReference>
<dbReference type="InterPro" id="IPR027417">
    <property type="entry name" value="P-loop_NTPase"/>
</dbReference>
<dbReference type="OrthoDB" id="567086at2759"/>
<reference evidence="4" key="1">
    <citation type="submission" date="2025-08" db="UniProtKB">
        <authorList>
            <consortium name="RefSeq"/>
        </authorList>
    </citation>
    <scope>IDENTIFICATION</scope>
    <source>
        <tissue evidence="4">Whole organism</tissue>
    </source>
</reference>